<name>A0A9P1ITV5_9PELO</name>
<dbReference type="EMBL" id="CANHGI010000005">
    <property type="protein sequence ID" value="CAI5450661.1"/>
    <property type="molecule type" value="Genomic_DNA"/>
</dbReference>
<accession>A0A9P1ITV5</accession>
<protein>
    <submittedName>
        <fullName evidence="2">Uncharacterized protein</fullName>
    </submittedName>
</protein>
<dbReference type="OrthoDB" id="5783911at2759"/>
<evidence type="ECO:0000313" key="3">
    <source>
        <dbReference type="Proteomes" id="UP001152747"/>
    </source>
</evidence>
<gene>
    <name evidence="2" type="ORF">CAMP_LOCUS13298</name>
</gene>
<sequence>MLPTVFIAQQCSKKNEAAKLKPKEISEDGAAKSSTADQPKAAGGPKLKPRDADDNETINDAKSDWGAPPP</sequence>
<proteinExistence type="predicted"/>
<keyword evidence="3" id="KW-1185">Reference proteome</keyword>
<dbReference type="AlphaFoldDB" id="A0A9P1ITV5"/>
<evidence type="ECO:0000313" key="2">
    <source>
        <dbReference type="EMBL" id="CAI5450661.1"/>
    </source>
</evidence>
<reference evidence="2" key="1">
    <citation type="submission" date="2022-11" db="EMBL/GenBank/DDBJ databases">
        <authorList>
            <person name="Kikuchi T."/>
        </authorList>
    </citation>
    <scope>NUCLEOTIDE SEQUENCE</scope>
    <source>
        <strain evidence="2">PS1010</strain>
    </source>
</reference>
<comment type="caution">
    <text evidence="2">The sequence shown here is derived from an EMBL/GenBank/DDBJ whole genome shotgun (WGS) entry which is preliminary data.</text>
</comment>
<dbReference type="PANTHER" id="PTHR37439">
    <property type="entry name" value="PROTEIN CBG25991-RELATED"/>
    <property type="match status" value="1"/>
</dbReference>
<dbReference type="Proteomes" id="UP001152747">
    <property type="component" value="Unassembled WGS sequence"/>
</dbReference>
<feature type="region of interest" description="Disordered" evidence="1">
    <location>
        <begin position="14"/>
        <end position="70"/>
    </location>
</feature>
<organism evidence="2 3">
    <name type="scientific">Caenorhabditis angaria</name>
    <dbReference type="NCBI Taxonomy" id="860376"/>
    <lineage>
        <taxon>Eukaryota</taxon>
        <taxon>Metazoa</taxon>
        <taxon>Ecdysozoa</taxon>
        <taxon>Nematoda</taxon>
        <taxon>Chromadorea</taxon>
        <taxon>Rhabditida</taxon>
        <taxon>Rhabditina</taxon>
        <taxon>Rhabditomorpha</taxon>
        <taxon>Rhabditoidea</taxon>
        <taxon>Rhabditidae</taxon>
        <taxon>Peloderinae</taxon>
        <taxon>Caenorhabditis</taxon>
    </lineage>
</organism>
<dbReference type="PANTHER" id="PTHR37439:SF2">
    <property type="entry name" value="SECRETED PROTEIN"/>
    <property type="match status" value="1"/>
</dbReference>
<feature type="compositionally biased region" description="Basic and acidic residues" evidence="1">
    <location>
        <begin position="14"/>
        <end position="30"/>
    </location>
</feature>
<evidence type="ECO:0000256" key="1">
    <source>
        <dbReference type="SAM" id="MobiDB-lite"/>
    </source>
</evidence>